<evidence type="ECO:0000259" key="4">
    <source>
        <dbReference type="PROSITE" id="PS50110"/>
    </source>
</evidence>
<dbReference type="InterPro" id="IPR011006">
    <property type="entry name" value="CheY-like_superfamily"/>
</dbReference>
<keyword evidence="1 3" id="KW-0238">DNA-binding</keyword>
<dbReference type="SUPFAM" id="SSF52172">
    <property type="entry name" value="CheY-like"/>
    <property type="match status" value="1"/>
</dbReference>
<evidence type="ECO:0000256" key="1">
    <source>
        <dbReference type="ARBA" id="ARBA00023125"/>
    </source>
</evidence>
<reference evidence="6" key="1">
    <citation type="submission" date="2022-06" db="EMBL/GenBank/DDBJ databases">
        <authorList>
            <person name="Sun Q."/>
        </authorList>
    </citation>
    <scope>NUCLEOTIDE SEQUENCE</scope>
    <source>
        <strain evidence="6">S101</strain>
    </source>
</reference>
<dbReference type="Proteomes" id="UP001155380">
    <property type="component" value="Unassembled WGS sequence"/>
</dbReference>
<dbReference type="Gene3D" id="1.10.10.10">
    <property type="entry name" value="Winged helix-like DNA-binding domain superfamily/Winged helix DNA-binding domain"/>
    <property type="match status" value="1"/>
</dbReference>
<organism evidence="6 7">
    <name type="scientific">Ciceribacter sichuanensis</name>
    <dbReference type="NCBI Taxonomy" id="2949647"/>
    <lineage>
        <taxon>Bacteria</taxon>
        <taxon>Pseudomonadati</taxon>
        <taxon>Pseudomonadota</taxon>
        <taxon>Alphaproteobacteria</taxon>
        <taxon>Hyphomicrobiales</taxon>
        <taxon>Rhizobiaceae</taxon>
        <taxon>Ciceribacter</taxon>
    </lineage>
</organism>
<feature type="domain" description="Response regulatory" evidence="4">
    <location>
        <begin position="2"/>
        <end position="116"/>
    </location>
</feature>
<dbReference type="InterPro" id="IPR001789">
    <property type="entry name" value="Sig_transdc_resp-reg_receiver"/>
</dbReference>
<accession>A0AAJ1C3F4</accession>
<comment type="caution">
    <text evidence="6">The sequence shown here is derived from an EMBL/GenBank/DDBJ whole genome shotgun (WGS) entry which is preliminary data.</text>
</comment>
<protein>
    <submittedName>
        <fullName evidence="6">Response regulator</fullName>
    </submittedName>
</protein>
<evidence type="ECO:0000313" key="7">
    <source>
        <dbReference type="Proteomes" id="UP001155380"/>
    </source>
</evidence>
<dbReference type="InterPro" id="IPR039420">
    <property type="entry name" value="WalR-like"/>
</dbReference>
<dbReference type="Pfam" id="PF00486">
    <property type="entry name" value="Trans_reg_C"/>
    <property type="match status" value="1"/>
</dbReference>
<dbReference type="GO" id="GO:0005829">
    <property type="term" value="C:cytosol"/>
    <property type="evidence" value="ECO:0007669"/>
    <property type="project" value="TreeGrafter"/>
</dbReference>
<dbReference type="SMART" id="SM00862">
    <property type="entry name" value="Trans_reg_C"/>
    <property type="match status" value="1"/>
</dbReference>
<dbReference type="Gene3D" id="6.10.250.690">
    <property type="match status" value="1"/>
</dbReference>
<dbReference type="PROSITE" id="PS50110">
    <property type="entry name" value="RESPONSE_REGULATORY"/>
    <property type="match status" value="1"/>
</dbReference>
<gene>
    <name evidence="6" type="ORF">NBH21_25585</name>
</gene>
<feature type="modified residue" description="4-aspartylphosphate" evidence="2">
    <location>
        <position position="51"/>
    </location>
</feature>
<feature type="DNA-binding region" description="OmpR/PhoB-type" evidence="3">
    <location>
        <begin position="124"/>
        <end position="218"/>
    </location>
</feature>
<name>A0AAJ1C3F4_9HYPH</name>
<dbReference type="GO" id="GO:0006355">
    <property type="term" value="P:regulation of DNA-templated transcription"/>
    <property type="evidence" value="ECO:0007669"/>
    <property type="project" value="InterPro"/>
</dbReference>
<dbReference type="PANTHER" id="PTHR48111">
    <property type="entry name" value="REGULATOR OF RPOS"/>
    <property type="match status" value="1"/>
</dbReference>
<dbReference type="InterPro" id="IPR001867">
    <property type="entry name" value="OmpR/PhoB-type_DNA-bd"/>
</dbReference>
<dbReference type="Pfam" id="PF00072">
    <property type="entry name" value="Response_reg"/>
    <property type="match status" value="1"/>
</dbReference>
<dbReference type="SMART" id="SM00448">
    <property type="entry name" value="REC"/>
    <property type="match status" value="1"/>
</dbReference>
<dbReference type="CDD" id="cd00383">
    <property type="entry name" value="trans_reg_C"/>
    <property type="match status" value="1"/>
</dbReference>
<evidence type="ECO:0000259" key="5">
    <source>
        <dbReference type="PROSITE" id="PS51755"/>
    </source>
</evidence>
<dbReference type="AlphaFoldDB" id="A0AAJ1C3F4"/>
<keyword evidence="2" id="KW-0597">Phosphoprotein</keyword>
<dbReference type="PANTHER" id="PTHR48111:SF36">
    <property type="entry name" value="TRANSCRIPTIONAL REGULATORY PROTEIN CUTR"/>
    <property type="match status" value="1"/>
</dbReference>
<sequence length="219" mass="23928">MRILLIEDDGIIGEAVRDHTAAASHAVDWVQSLADGKAAVEVVRYGLILLDLQLPDGNGLGFMEALRANGDHTPVIILTARDQISDRIAGLNAGADDYLVKPFNLGELEARILAVTRRYEGKPQTVVHISDIEIDRASHGIVVAGEGVSLTHREWAVLDLLIAWPGSVVTKARIEEALYAFGTEVESNTVEVYVSRLRKKIGKDRIRTARGLGYILEVE</sequence>
<proteinExistence type="predicted"/>
<feature type="domain" description="OmpR/PhoB-type" evidence="5">
    <location>
        <begin position="124"/>
        <end position="218"/>
    </location>
</feature>
<dbReference type="CDD" id="cd17624">
    <property type="entry name" value="REC_OmpR_PmrA-like"/>
    <property type="match status" value="1"/>
</dbReference>
<dbReference type="PROSITE" id="PS51755">
    <property type="entry name" value="OMPR_PHOB"/>
    <property type="match status" value="1"/>
</dbReference>
<dbReference type="GO" id="GO:0000156">
    <property type="term" value="F:phosphorelay response regulator activity"/>
    <property type="evidence" value="ECO:0007669"/>
    <property type="project" value="TreeGrafter"/>
</dbReference>
<dbReference type="EMBL" id="JAMXLX010000017">
    <property type="protein sequence ID" value="MCO5960138.1"/>
    <property type="molecule type" value="Genomic_DNA"/>
</dbReference>
<evidence type="ECO:0000256" key="3">
    <source>
        <dbReference type="PROSITE-ProRule" id="PRU01091"/>
    </source>
</evidence>
<dbReference type="GO" id="GO:0000976">
    <property type="term" value="F:transcription cis-regulatory region binding"/>
    <property type="evidence" value="ECO:0007669"/>
    <property type="project" value="TreeGrafter"/>
</dbReference>
<dbReference type="GO" id="GO:0032993">
    <property type="term" value="C:protein-DNA complex"/>
    <property type="evidence" value="ECO:0007669"/>
    <property type="project" value="TreeGrafter"/>
</dbReference>
<dbReference type="Gene3D" id="3.40.50.2300">
    <property type="match status" value="1"/>
</dbReference>
<evidence type="ECO:0000256" key="2">
    <source>
        <dbReference type="PROSITE-ProRule" id="PRU00169"/>
    </source>
</evidence>
<evidence type="ECO:0000313" key="6">
    <source>
        <dbReference type="EMBL" id="MCO5960138.1"/>
    </source>
</evidence>
<dbReference type="InterPro" id="IPR036388">
    <property type="entry name" value="WH-like_DNA-bd_sf"/>
</dbReference>
<dbReference type="RefSeq" id="WP_250913173.1">
    <property type="nucleotide sequence ID" value="NZ_JAMXLX010000017.1"/>
</dbReference>